<dbReference type="AlphaFoldDB" id="A0A1S6QKZ1"/>
<dbReference type="InterPro" id="IPR030395">
    <property type="entry name" value="GP_PDE_dom"/>
</dbReference>
<dbReference type="KEGG" id="lcu:PL11_010025"/>
<evidence type="ECO:0000259" key="2">
    <source>
        <dbReference type="PROSITE" id="PS51704"/>
    </source>
</evidence>
<evidence type="ECO:0000313" key="4">
    <source>
        <dbReference type="Proteomes" id="UP000030361"/>
    </source>
</evidence>
<dbReference type="OrthoDB" id="2319356at2"/>
<dbReference type="Pfam" id="PF03009">
    <property type="entry name" value="GDPD"/>
    <property type="match status" value="1"/>
</dbReference>
<feature type="transmembrane region" description="Helical" evidence="1">
    <location>
        <begin position="33"/>
        <end position="53"/>
    </location>
</feature>
<feature type="transmembrane region" description="Helical" evidence="1">
    <location>
        <begin position="143"/>
        <end position="164"/>
    </location>
</feature>
<reference evidence="3 4" key="1">
    <citation type="journal article" date="2015" name="Genome Announc.">
        <title>Genome Sequence of Lactobacillus curieae CCTCC M 2011381T, a Novel Producer of Gamma-aminobutyric Acid.</title>
        <authorList>
            <person name="Wang Y."/>
            <person name="Wang Y."/>
            <person name="Lang C."/>
            <person name="Wei D."/>
            <person name="Xu P."/>
            <person name="Xie J."/>
        </authorList>
    </citation>
    <scope>NUCLEOTIDE SEQUENCE [LARGE SCALE GENOMIC DNA]</scope>
    <source>
        <strain evidence="3 4">CCTCC M 2011381</strain>
    </source>
</reference>
<evidence type="ECO:0000313" key="3">
    <source>
        <dbReference type="EMBL" id="AQW22243.1"/>
    </source>
</evidence>
<keyword evidence="1" id="KW-1133">Transmembrane helix</keyword>
<dbReference type="PANTHER" id="PTHR46211">
    <property type="entry name" value="GLYCEROPHOSPHORYL DIESTER PHOSPHODIESTERASE"/>
    <property type="match status" value="1"/>
</dbReference>
<dbReference type="PROSITE" id="PS51704">
    <property type="entry name" value="GP_PDE"/>
    <property type="match status" value="1"/>
</dbReference>
<feature type="transmembrane region" description="Helical" evidence="1">
    <location>
        <begin position="106"/>
        <end position="131"/>
    </location>
</feature>
<keyword evidence="1" id="KW-0472">Membrane</keyword>
<dbReference type="GO" id="GO:0006629">
    <property type="term" value="P:lipid metabolic process"/>
    <property type="evidence" value="ECO:0007669"/>
    <property type="project" value="InterPro"/>
</dbReference>
<feature type="transmembrane region" description="Helical" evidence="1">
    <location>
        <begin position="7"/>
        <end position="27"/>
    </location>
</feature>
<feature type="transmembrane region" description="Helical" evidence="1">
    <location>
        <begin position="209"/>
        <end position="226"/>
    </location>
</feature>
<dbReference type="GO" id="GO:0008081">
    <property type="term" value="F:phosphoric diester hydrolase activity"/>
    <property type="evidence" value="ECO:0007669"/>
    <property type="project" value="InterPro"/>
</dbReference>
<organism evidence="3 4">
    <name type="scientific">Lentilactobacillus curieae</name>
    <dbReference type="NCBI Taxonomy" id="1138822"/>
    <lineage>
        <taxon>Bacteria</taxon>
        <taxon>Bacillati</taxon>
        <taxon>Bacillota</taxon>
        <taxon>Bacilli</taxon>
        <taxon>Lactobacillales</taxon>
        <taxon>Lactobacillaceae</taxon>
        <taxon>Lentilactobacillus</taxon>
    </lineage>
</organism>
<dbReference type="EMBL" id="CP018906">
    <property type="protein sequence ID" value="AQW22243.1"/>
    <property type="molecule type" value="Genomic_DNA"/>
</dbReference>
<evidence type="ECO:0000256" key="1">
    <source>
        <dbReference type="SAM" id="Phobius"/>
    </source>
</evidence>
<protein>
    <recommendedName>
        <fullName evidence="2">GP-PDE domain-containing protein</fullName>
    </recommendedName>
</protein>
<feature type="transmembrane region" description="Helical" evidence="1">
    <location>
        <begin position="176"/>
        <end position="197"/>
    </location>
</feature>
<keyword evidence="4" id="KW-1185">Reference proteome</keyword>
<proteinExistence type="predicted"/>
<dbReference type="Proteomes" id="UP000030361">
    <property type="component" value="Chromosome"/>
</dbReference>
<name>A0A1S6QKZ1_9LACO</name>
<dbReference type="Gene3D" id="3.20.20.190">
    <property type="entry name" value="Phosphatidylinositol (PI) phosphodiesterase"/>
    <property type="match status" value="1"/>
</dbReference>
<gene>
    <name evidence="3" type="ORF">PL11_010025</name>
</gene>
<keyword evidence="1" id="KW-0812">Transmembrane</keyword>
<feature type="domain" description="GP-PDE" evidence="2">
    <location>
        <begin position="236"/>
        <end position="475"/>
    </location>
</feature>
<sequence>MSKSKQRVIFIEMIAVACLTNITIGRLVSSQLLVWVIAIGTILIQSRLLVWLLGELNGRYYQKFAILFLLQLLLLPVGLMGIITPLKMNIPINGDMFTWLTINRRWLVVVALICYVAALFLISYAISRIFYANTSVSTIFGRLLLCMGAMVFSLAGIVGLLTIIEWAVGGQFNINFIQTVLVMMVNIVQQLCMIWIIFKHKPIYSSMSLAVLAVLFLGILIFQSSLPQLVSPHNHTQIIVHRGVINNNSGYNTIAALKKNGDEGYPFIEMDIQETKDHRFICAHDDTVNLAGKSELINNLNLKQIRKHMHVELFADYLKVAGSLGQKLIVELKVTNASDGQMGSQFAQQFGEAMQEQGNYVHSVGYRPLIQIKHQFPKIKVGLVTMLNGLGIAKLHPDFFTLQRVTLNDYMVAQCGQGGRKVYSWTDDDKWVMKTSKMLGTDGQVTDQASRLKNVSVEESKDSWLLILNKFWNYV</sequence>
<feature type="transmembrane region" description="Helical" evidence="1">
    <location>
        <begin position="65"/>
        <end position="86"/>
    </location>
</feature>
<accession>A0A1S6QKZ1</accession>
<dbReference type="InterPro" id="IPR017946">
    <property type="entry name" value="PLC-like_Pdiesterase_TIM-brl"/>
</dbReference>
<dbReference type="PANTHER" id="PTHR46211:SF8">
    <property type="entry name" value="PHOSPHODIESTERASE"/>
    <property type="match status" value="1"/>
</dbReference>
<dbReference type="SUPFAM" id="SSF51695">
    <property type="entry name" value="PLC-like phosphodiesterases"/>
    <property type="match status" value="1"/>
</dbReference>